<sequence length="145" mass="15976">MWVREEWEPIQINPNGVAGFMAPSELIVCKTKDQTQTLAVAEEALRDGAVPLVVMTLNKPLGLTEGRRLQLAARDGKSTGLAIIPEGMGSNAAETRWRCAPVFAPKDSTLQKWELIKNKSGTLGVWHVRWEPTSRRLIMVSPAGE</sequence>
<dbReference type="SUPFAM" id="SSF52540">
    <property type="entry name" value="P-loop containing nucleoside triphosphate hydrolases"/>
    <property type="match status" value="1"/>
</dbReference>
<proteinExistence type="predicted"/>
<dbReference type="EMBL" id="BSNL01000001">
    <property type="protein sequence ID" value="GLQ25667.1"/>
    <property type="molecule type" value="Genomic_DNA"/>
</dbReference>
<evidence type="ECO:0008006" key="3">
    <source>
        <dbReference type="Google" id="ProtNLM"/>
    </source>
</evidence>
<dbReference type="InterPro" id="IPR027417">
    <property type="entry name" value="P-loop_NTPase"/>
</dbReference>
<name>A0ABQ5VF57_9RHOB</name>
<evidence type="ECO:0000313" key="1">
    <source>
        <dbReference type="EMBL" id="GLQ25667.1"/>
    </source>
</evidence>
<comment type="caution">
    <text evidence="1">The sequence shown here is derived from an EMBL/GenBank/DDBJ whole genome shotgun (WGS) entry which is preliminary data.</text>
</comment>
<dbReference type="Gene3D" id="3.40.50.300">
    <property type="entry name" value="P-loop containing nucleotide triphosphate hydrolases"/>
    <property type="match status" value="1"/>
</dbReference>
<gene>
    <name evidence="1" type="ORF">GCM10007927_04700</name>
</gene>
<reference evidence="1" key="2">
    <citation type="submission" date="2023-01" db="EMBL/GenBank/DDBJ databases">
        <title>Draft genome sequence of Sulfitobacter pacificus strain NBRC 109915.</title>
        <authorList>
            <person name="Sun Q."/>
            <person name="Mori K."/>
        </authorList>
    </citation>
    <scope>NUCLEOTIDE SEQUENCE</scope>
    <source>
        <strain evidence="1">NBRC 109915</strain>
    </source>
</reference>
<organism evidence="1 2">
    <name type="scientific">Sulfitobacter pacificus</name>
    <dbReference type="NCBI Taxonomy" id="1499314"/>
    <lineage>
        <taxon>Bacteria</taxon>
        <taxon>Pseudomonadati</taxon>
        <taxon>Pseudomonadota</taxon>
        <taxon>Alphaproteobacteria</taxon>
        <taxon>Rhodobacterales</taxon>
        <taxon>Roseobacteraceae</taxon>
        <taxon>Sulfitobacter</taxon>
    </lineage>
</organism>
<keyword evidence="2" id="KW-1185">Reference proteome</keyword>
<dbReference type="Proteomes" id="UP001161388">
    <property type="component" value="Unassembled WGS sequence"/>
</dbReference>
<accession>A0ABQ5VF57</accession>
<protein>
    <recommendedName>
        <fullName evidence="3">Protein ImuA</fullName>
    </recommendedName>
</protein>
<reference evidence="1" key="1">
    <citation type="journal article" date="2014" name="Int. J. Syst. Evol. Microbiol.">
        <title>Complete genome of a new Firmicutes species belonging to the dominant human colonic microbiota ('Ruminococcus bicirculans') reveals two chromosomes and a selective capacity to utilize plant glucans.</title>
        <authorList>
            <consortium name="NISC Comparative Sequencing Program"/>
            <person name="Wegmann U."/>
            <person name="Louis P."/>
            <person name="Goesmann A."/>
            <person name="Henrissat B."/>
            <person name="Duncan S.H."/>
            <person name="Flint H.J."/>
        </authorList>
    </citation>
    <scope>NUCLEOTIDE SEQUENCE</scope>
    <source>
        <strain evidence="1">NBRC 109915</strain>
    </source>
</reference>
<evidence type="ECO:0000313" key="2">
    <source>
        <dbReference type="Proteomes" id="UP001161388"/>
    </source>
</evidence>